<feature type="non-terminal residue" evidence="1">
    <location>
        <position position="1"/>
    </location>
</feature>
<name>K1TL63_9ZZZZ</name>
<keyword evidence="1" id="KW-0670">Pyruvate</keyword>
<dbReference type="PANTHER" id="PTHR32154:SF0">
    <property type="entry name" value="PYRUVATE-FLAVODOXIN OXIDOREDUCTASE-RELATED"/>
    <property type="match status" value="1"/>
</dbReference>
<proteinExistence type="predicted"/>
<sequence>GYIYVAQVAMGADNAQTLKAIREAEAYPGPSLIIAYAPCINHGLKRKGGMGRSQHEEELAVECGYWHLWRYNPLLADEGKNPFTLDSKAPNWENFRDFLLGEVRYLSVQKAFPKEADELFSQAEKMAKLRYQTYVRKSQEDWSEQI</sequence>
<comment type="caution">
    <text evidence="1">The sequence shown here is derived from an EMBL/GenBank/DDBJ whole genome shotgun (WGS) entry which is preliminary data.</text>
</comment>
<dbReference type="Gene3D" id="3.40.50.970">
    <property type="match status" value="1"/>
</dbReference>
<dbReference type="AlphaFoldDB" id="K1TL63"/>
<dbReference type="GO" id="GO:0006979">
    <property type="term" value="P:response to oxidative stress"/>
    <property type="evidence" value="ECO:0007669"/>
    <property type="project" value="TreeGrafter"/>
</dbReference>
<dbReference type="SUPFAM" id="SSF52518">
    <property type="entry name" value="Thiamin diphosphate-binding fold (THDP-binding)"/>
    <property type="match status" value="1"/>
</dbReference>
<organism evidence="1">
    <name type="scientific">human gut metagenome</name>
    <dbReference type="NCBI Taxonomy" id="408170"/>
    <lineage>
        <taxon>unclassified sequences</taxon>
        <taxon>metagenomes</taxon>
        <taxon>organismal metagenomes</taxon>
    </lineage>
</organism>
<reference evidence="1" key="1">
    <citation type="journal article" date="2013" name="Environ. Microbiol.">
        <title>Microbiota from the distal guts of lean and obese adolescents exhibit partial functional redundancy besides clear differences in community structure.</title>
        <authorList>
            <person name="Ferrer M."/>
            <person name="Ruiz A."/>
            <person name="Lanza F."/>
            <person name="Haange S.B."/>
            <person name="Oberbach A."/>
            <person name="Till H."/>
            <person name="Bargiela R."/>
            <person name="Campoy C."/>
            <person name="Segura M.T."/>
            <person name="Richter M."/>
            <person name="von Bergen M."/>
            <person name="Seifert J."/>
            <person name="Suarez A."/>
        </authorList>
    </citation>
    <scope>NUCLEOTIDE SEQUENCE</scope>
</reference>
<protein>
    <submittedName>
        <fullName evidence="1">Pyruvate:ferredoxin (Flavodoxin) oxidoreductase</fullName>
    </submittedName>
</protein>
<dbReference type="InterPro" id="IPR029061">
    <property type="entry name" value="THDP-binding"/>
</dbReference>
<evidence type="ECO:0000313" key="1">
    <source>
        <dbReference type="EMBL" id="EKC59996.1"/>
    </source>
</evidence>
<accession>K1TL63</accession>
<dbReference type="PANTHER" id="PTHR32154">
    <property type="entry name" value="PYRUVATE-FLAVODOXIN OXIDOREDUCTASE-RELATED"/>
    <property type="match status" value="1"/>
</dbReference>
<gene>
    <name evidence="1" type="ORF">OBE_09193</name>
</gene>
<dbReference type="EMBL" id="AJWZ01006363">
    <property type="protein sequence ID" value="EKC59996.1"/>
    <property type="molecule type" value="Genomic_DNA"/>
</dbReference>
<dbReference type="InterPro" id="IPR050722">
    <property type="entry name" value="Pyruvate:ferred/Flavod_OxRd"/>
</dbReference>